<evidence type="ECO:0000256" key="5">
    <source>
        <dbReference type="ARBA" id="ARBA00023239"/>
    </source>
</evidence>
<evidence type="ECO:0000313" key="7">
    <source>
        <dbReference type="EMBL" id="KAF7184792.1"/>
    </source>
</evidence>
<feature type="region of interest" description="Disordered" evidence="6">
    <location>
        <begin position="19"/>
        <end position="53"/>
    </location>
</feature>
<dbReference type="GO" id="GO:0016829">
    <property type="term" value="F:lyase activity"/>
    <property type="evidence" value="ECO:0007669"/>
    <property type="project" value="UniProtKB-KW"/>
</dbReference>
<dbReference type="AlphaFoldDB" id="A0A8H6R6P8"/>
<accession>A0A8H6R6P8</accession>
<sequence length="657" mass="74749">MVGSRIHFHKFIPSKNVTYEPTGSPNFHDTFPSPDPEETTYPKQPPRGLGQRLTGTNSYDNIVHICSGQFDRCSPEETAACEEHLEPTLKSGLQFFWDNRDKSGAIGLRFLRTANGGECDTKETLCAGFFRNSSNLERWSKRHASHLAILNGALRHAKTFRNIEMPSELHPLISQSVNDLHSLLHTLGPQDLQVLLLFDFYAVWPEGLAVLLGHGYRPTAEALCYAIEADCVPGVKLILACDTFLLDTRVLEIAGQLWNRNPDIQKLIVEAFISRRRRLQALAETQLPVTMQAELNLRPGMLLNRKAAKACELLKICSIDVTGLEALQEECVYRTPLMNLDLRNMVWDAGFCDVDEPNEYGVNALRSCSTRWEDLTVQLERAEWLVSRGADLYSYYYGSPTTHEIAERMAVPMVAGHHGELSAMSGQCVQLLHLILLDDCRDGCDCVCCAGGCFAFRIMLQDLFEWVQHATYRIEWYGPPLSAIFDTIDETLITEKKDEFYDLLAPRVIRFLTFCELGLTHTCDHYKQKMTRGRIHDIQEEEASLIAQLNTVVDELLADYTSSSLTLHQFLKDDWRDRMEEILSEMPNNREAAELRLLGVHIKSSDPGVKWSDLLEGPRTYYTPRWLFLSWHYEAGMCYTVPRVCMCKIEPPEIEKG</sequence>
<comment type="caution">
    <text evidence="7">The sequence shown here is derived from an EMBL/GenBank/DDBJ whole genome shotgun (WGS) entry which is preliminary data.</text>
</comment>
<evidence type="ECO:0000256" key="3">
    <source>
        <dbReference type="ARBA" id="ARBA00022723"/>
    </source>
</evidence>
<organism evidence="7 8">
    <name type="scientific">Aspergillus felis</name>
    <dbReference type="NCBI Taxonomy" id="1287682"/>
    <lineage>
        <taxon>Eukaryota</taxon>
        <taxon>Fungi</taxon>
        <taxon>Dikarya</taxon>
        <taxon>Ascomycota</taxon>
        <taxon>Pezizomycotina</taxon>
        <taxon>Eurotiomycetes</taxon>
        <taxon>Eurotiomycetidae</taxon>
        <taxon>Eurotiales</taxon>
        <taxon>Aspergillaceae</taxon>
        <taxon>Aspergillus</taxon>
        <taxon>Aspergillus subgen. Fumigati</taxon>
    </lineage>
</organism>
<keyword evidence="5" id="KW-0456">Lyase</keyword>
<dbReference type="Proteomes" id="UP000641853">
    <property type="component" value="Unassembled WGS sequence"/>
</dbReference>
<evidence type="ECO:0000256" key="4">
    <source>
        <dbReference type="ARBA" id="ARBA00023004"/>
    </source>
</evidence>
<protein>
    <submittedName>
        <fullName evidence="7">Uncharacterized protein</fullName>
    </submittedName>
</protein>
<keyword evidence="2" id="KW-0349">Heme</keyword>
<name>A0A8H6R6P8_9EURO</name>
<keyword evidence="4" id="KW-0408">Iron</keyword>
<dbReference type="InterPro" id="IPR025702">
    <property type="entry name" value="OXD"/>
</dbReference>
<comment type="cofactor">
    <cofactor evidence="1">
        <name>heme b</name>
        <dbReference type="ChEBI" id="CHEBI:60344"/>
    </cofactor>
</comment>
<keyword evidence="3" id="KW-0479">Metal-binding</keyword>
<dbReference type="Pfam" id="PF13816">
    <property type="entry name" value="Dehydratase_hem"/>
    <property type="match status" value="1"/>
</dbReference>
<keyword evidence="8" id="KW-1185">Reference proteome</keyword>
<evidence type="ECO:0000256" key="1">
    <source>
        <dbReference type="ARBA" id="ARBA00001970"/>
    </source>
</evidence>
<gene>
    <name evidence="7" type="ORF">CNMCM7691_006400</name>
</gene>
<evidence type="ECO:0000256" key="6">
    <source>
        <dbReference type="SAM" id="MobiDB-lite"/>
    </source>
</evidence>
<evidence type="ECO:0000313" key="8">
    <source>
        <dbReference type="Proteomes" id="UP000641853"/>
    </source>
</evidence>
<proteinExistence type="predicted"/>
<dbReference type="GO" id="GO:0046872">
    <property type="term" value="F:metal ion binding"/>
    <property type="evidence" value="ECO:0007669"/>
    <property type="project" value="UniProtKB-KW"/>
</dbReference>
<evidence type="ECO:0000256" key="2">
    <source>
        <dbReference type="ARBA" id="ARBA00022617"/>
    </source>
</evidence>
<dbReference type="EMBL" id="JACBAG010001536">
    <property type="protein sequence ID" value="KAF7184792.1"/>
    <property type="molecule type" value="Genomic_DNA"/>
</dbReference>
<reference evidence="7" key="1">
    <citation type="submission" date="2020-06" db="EMBL/GenBank/DDBJ databases">
        <title>Draft genome sequences of strains closely related to Aspergillus parafelis and Aspergillus hiratsukae.</title>
        <authorList>
            <person name="Dos Santos R.A.C."/>
            <person name="Rivero-Menendez O."/>
            <person name="Steenwyk J.L."/>
            <person name="Mead M.E."/>
            <person name="Goldman G.H."/>
            <person name="Alastruey-Izquierdo A."/>
            <person name="Rokas A."/>
        </authorList>
    </citation>
    <scope>NUCLEOTIDE SEQUENCE</scope>
    <source>
        <strain evidence="7">CNM-CM7691</strain>
    </source>
</reference>